<dbReference type="EMBL" id="BQNB010015217">
    <property type="protein sequence ID" value="GJT37354.1"/>
    <property type="molecule type" value="Genomic_DNA"/>
</dbReference>
<keyword evidence="2" id="KW-1185">Reference proteome</keyword>
<organism evidence="1 2">
    <name type="scientific">Tanacetum coccineum</name>
    <dbReference type="NCBI Taxonomy" id="301880"/>
    <lineage>
        <taxon>Eukaryota</taxon>
        <taxon>Viridiplantae</taxon>
        <taxon>Streptophyta</taxon>
        <taxon>Embryophyta</taxon>
        <taxon>Tracheophyta</taxon>
        <taxon>Spermatophyta</taxon>
        <taxon>Magnoliopsida</taxon>
        <taxon>eudicotyledons</taxon>
        <taxon>Gunneridae</taxon>
        <taxon>Pentapetalae</taxon>
        <taxon>asterids</taxon>
        <taxon>campanulids</taxon>
        <taxon>Asterales</taxon>
        <taxon>Asteraceae</taxon>
        <taxon>Asteroideae</taxon>
        <taxon>Anthemideae</taxon>
        <taxon>Anthemidinae</taxon>
        <taxon>Tanacetum</taxon>
    </lineage>
</organism>
<dbReference type="Proteomes" id="UP001151760">
    <property type="component" value="Unassembled WGS sequence"/>
</dbReference>
<proteinExistence type="predicted"/>
<reference evidence="1" key="2">
    <citation type="submission" date="2022-01" db="EMBL/GenBank/DDBJ databases">
        <authorList>
            <person name="Yamashiro T."/>
            <person name="Shiraishi A."/>
            <person name="Satake H."/>
            <person name="Nakayama K."/>
        </authorList>
    </citation>
    <scope>NUCLEOTIDE SEQUENCE</scope>
</reference>
<evidence type="ECO:0000313" key="2">
    <source>
        <dbReference type="Proteomes" id="UP001151760"/>
    </source>
</evidence>
<sequence>MILHPKLPSQPESMRKHLNDTFLHLKLKVNDIWIKDLDNFICLPFQGGLGFSAGEQSLRLNSDAQLYSQHQTHEIRKMVQVSFRSPSFLLRSIVIMLSDHLEGDSS</sequence>
<evidence type="ECO:0000313" key="1">
    <source>
        <dbReference type="EMBL" id="GJT37354.1"/>
    </source>
</evidence>
<protein>
    <submittedName>
        <fullName evidence="1">Uncharacterized protein</fullName>
    </submittedName>
</protein>
<reference evidence="1" key="1">
    <citation type="journal article" date="2022" name="Int. J. Mol. Sci.">
        <title>Draft Genome of Tanacetum Coccineum: Genomic Comparison of Closely Related Tanacetum-Family Plants.</title>
        <authorList>
            <person name="Yamashiro T."/>
            <person name="Shiraishi A."/>
            <person name="Nakayama K."/>
            <person name="Satake H."/>
        </authorList>
    </citation>
    <scope>NUCLEOTIDE SEQUENCE</scope>
</reference>
<name>A0ABQ5DEC8_9ASTR</name>
<accession>A0ABQ5DEC8</accession>
<comment type="caution">
    <text evidence="1">The sequence shown here is derived from an EMBL/GenBank/DDBJ whole genome shotgun (WGS) entry which is preliminary data.</text>
</comment>
<gene>
    <name evidence="1" type="ORF">Tco_0937219</name>
</gene>